<evidence type="ECO:0000313" key="2">
    <source>
        <dbReference type="RefSeq" id="XP_075077075.1"/>
    </source>
</evidence>
<evidence type="ECO:0000313" key="1">
    <source>
        <dbReference type="Proteomes" id="UP000790787"/>
    </source>
</evidence>
<dbReference type="RefSeq" id="XP_075077075.1">
    <property type="nucleotide sequence ID" value="XM_075220974.1"/>
</dbReference>
<organism evidence="1 2">
    <name type="scientific">Nicotiana tabacum</name>
    <name type="common">Common tobacco</name>
    <dbReference type="NCBI Taxonomy" id="4097"/>
    <lineage>
        <taxon>Eukaryota</taxon>
        <taxon>Viridiplantae</taxon>
        <taxon>Streptophyta</taxon>
        <taxon>Embryophyta</taxon>
        <taxon>Tracheophyta</taxon>
        <taxon>Spermatophyta</taxon>
        <taxon>Magnoliopsida</taxon>
        <taxon>eudicotyledons</taxon>
        <taxon>Gunneridae</taxon>
        <taxon>Pentapetalae</taxon>
        <taxon>asterids</taxon>
        <taxon>lamiids</taxon>
        <taxon>Solanales</taxon>
        <taxon>Solanaceae</taxon>
        <taxon>Nicotianoideae</taxon>
        <taxon>Nicotianeae</taxon>
        <taxon>Nicotiana</taxon>
    </lineage>
</organism>
<name>A0AC58RWF1_TOBAC</name>
<keyword evidence="1" id="KW-1185">Reference proteome</keyword>
<protein>
    <submittedName>
        <fullName evidence="2">Uncharacterized protein LOC142163830</fullName>
    </submittedName>
</protein>
<reference evidence="1" key="1">
    <citation type="journal article" date="2014" name="Nat. Commun.">
        <title>The tobacco genome sequence and its comparison with those of tomato and potato.</title>
        <authorList>
            <person name="Sierro N."/>
            <person name="Battey J.N."/>
            <person name="Ouadi S."/>
            <person name="Bakaher N."/>
            <person name="Bovet L."/>
            <person name="Willig A."/>
            <person name="Goepfert S."/>
            <person name="Peitsch M.C."/>
            <person name="Ivanov N.V."/>
        </authorList>
    </citation>
    <scope>NUCLEOTIDE SEQUENCE [LARGE SCALE GENOMIC DNA]</scope>
</reference>
<proteinExistence type="predicted"/>
<gene>
    <name evidence="2" type="primary">LOC142163830</name>
</gene>
<accession>A0AC58RWF1</accession>
<sequence length="206" mass="24220">MYANNKIWLFLDSVMQWELVIDTEQQLTTRVYHQDNDKYIMMTFVYAKCSALDRLELWDSLYYLVSNMKLPWLVGGVFNVLLSEEEKIGGLPVYPPEYEDFAFYVNSCELFDTGVVHDRLEKILPSLISSNQSGFVKGRSIFENIMLTEEIVTDIRLREKSANVVIKLDMAKAYDRVSWKYLMHVFRKMGFAECFINMIWNLISNN</sequence>
<dbReference type="Proteomes" id="UP000790787">
    <property type="component" value="Chromosome 9"/>
</dbReference>
<reference evidence="2" key="2">
    <citation type="submission" date="2025-08" db="UniProtKB">
        <authorList>
            <consortium name="RefSeq"/>
        </authorList>
    </citation>
    <scope>IDENTIFICATION</scope>
    <source>
        <tissue evidence="2">Leaf</tissue>
    </source>
</reference>